<organism evidence="3 4">
    <name type="scientific">Streptomyces mimosae</name>
    <dbReference type="NCBI Taxonomy" id="2586635"/>
    <lineage>
        <taxon>Bacteria</taxon>
        <taxon>Bacillati</taxon>
        <taxon>Actinomycetota</taxon>
        <taxon>Actinomycetes</taxon>
        <taxon>Kitasatosporales</taxon>
        <taxon>Streptomycetaceae</taxon>
        <taxon>Streptomyces</taxon>
    </lineage>
</organism>
<dbReference type="OrthoDB" id="4546548at2"/>
<dbReference type="PANTHER" id="PTHR30007">
    <property type="entry name" value="PHP DOMAIN PROTEIN"/>
    <property type="match status" value="1"/>
</dbReference>
<accession>A0A5N6ADM0</accession>
<gene>
    <name evidence="3" type="ORF">FH607_012095</name>
</gene>
<dbReference type="Pfam" id="PF01609">
    <property type="entry name" value="DDE_Tnp_1"/>
    <property type="match status" value="1"/>
</dbReference>
<dbReference type="RefSeq" id="WP_139668023.1">
    <property type="nucleotide sequence ID" value="NZ_VDLY02000007.1"/>
</dbReference>
<evidence type="ECO:0000313" key="3">
    <source>
        <dbReference type="EMBL" id="KAB8165890.1"/>
    </source>
</evidence>
<feature type="compositionally biased region" description="Polar residues" evidence="1">
    <location>
        <begin position="35"/>
        <end position="51"/>
    </location>
</feature>
<dbReference type="InterPro" id="IPR002559">
    <property type="entry name" value="Transposase_11"/>
</dbReference>
<feature type="compositionally biased region" description="Low complexity" evidence="1">
    <location>
        <begin position="1"/>
        <end position="18"/>
    </location>
</feature>
<dbReference type="GO" id="GO:0006313">
    <property type="term" value="P:DNA transposition"/>
    <property type="evidence" value="ECO:0007669"/>
    <property type="project" value="InterPro"/>
</dbReference>
<protein>
    <submittedName>
        <fullName evidence="3">Transposase</fullName>
    </submittedName>
</protein>
<evidence type="ECO:0000259" key="2">
    <source>
        <dbReference type="Pfam" id="PF01609"/>
    </source>
</evidence>
<keyword evidence="4" id="KW-1185">Reference proteome</keyword>
<dbReference type="Proteomes" id="UP000314251">
    <property type="component" value="Unassembled WGS sequence"/>
</dbReference>
<feature type="compositionally biased region" description="Low complexity" evidence="1">
    <location>
        <begin position="173"/>
        <end position="185"/>
    </location>
</feature>
<sequence length="301" mass="32183">MGRPVARTSRTARSRSSSEYLRGAGTAAVLLAARQHSQASRTPPNSEQLKTGSKHHVICDGNGTPLKVITTAGNVNDVTQTLVLVDGVPPVAGRVGHPRKRPDALLGDKGYDDDLNPHELRKRRILPVVSRKGSPNIESLGKLHYVVERTFALLQQFKRLTIRRERRPTYTTPSSHSPAASSAGGAPIPAVAVAIRVPAWESGDCEHCGMGVAGCPCAAPPRFPSWRGSAPAPQARRVPTSGAANFSNTRGSVRLPGRCSCPVKWVGPDCVGSGCCAPWKVGRPRMGQMRARRVCGRCAMR</sequence>
<comment type="caution">
    <text evidence="3">The sequence shown here is derived from an EMBL/GenBank/DDBJ whole genome shotgun (WGS) entry which is preliminary data.</text>
</comment>
<name>A0A5N6ADM0_9ACTN</name>
<feature type="region of interest" description="Disordered" evidence="1">
    <location>
        <begin position="164"/>
        <end position="185"/>
    </location>
</feature>
<dbReference type="EMBL" id="VDLY02000007">
    <property type="protein sequence ID" value="KAB8165890.1"/>
    <property type="molecule type" value="Genomic_DNA"/>
</dbReference>
<feature type="region of interest" description="Disordered" evidence="1">
    <location>
        <begin position="1"/>
        <end position="20"/>
    </location>
</feature>
<evidence type="ECO:0000313" key="4">
    <source>
        <dbReference type="Proteomes" id="UP000314251"/>
    </source>
</evidence>
<feature type="domain" description="Transposase IS4-like" evidence="2">
    <location>
        <begin position="35"/>
        <end position="167"/>
    </location>
</feature>
<feature type="region of interest" description="Disordered" evidence="1">
    <location>
        <begin position="34"/>
        <end position="53"/>
    </location>
</feature>
<dbReference type="GO" id="GO:0004803">
    <property type="term" value="F:transposase activity"/>
    <property type="evidence" value="ECO:0007669"/>
    <property type="project" value="InterPro"/>
</dbReference>
<dbReference type="AlphaFoldDB" id="A0A5N6ADM0"/>
<evidence type="ECO:0000256" key="1">
    <source>
        <dbReference type="SAM" id="MobiDB-lite"/>
    </source>
</evidence>
<dbReference type="PANTHER" id="PTHR30007:SF1">
    <property type="entry name" value="BLR1914 PROTEIN"/>
    <property type="match status" value="1"/>
</dbReference>
<proteinExistence type="predicted"/>
<dbReference type="GO" id="GO:0003677">
    <property type="term" value="F:DNA binding"/>
    <property type="evidence" value="ECO:0007669"/>
    <property type="project" value="InterPro"/>
</dbReference>
<reference evidence="3" key="1">
    <citation type="submission" date="2019-10" db="EMBL/GenBank/DDBJ databases">
        <title>Nonomuraea sp. nov., isolated from Phyllanthus amarus.</title>
        <authorList>
            <person name="Klykleung N."/>
            <person name="Tanasupawat S."/>
        </authorList>
    </citation>
    <scope>NUCLEOTIDE SEQUENCE [LARGE SCALE GENOMIC DNA]</scope>
    <source>
        <strain evidence="3">3MP-10</strain>
    </source>
</reference>